<evidence type="ECO:0000259" key="6">
    <source>
        <dbReference type="SMART" id="SM01086"/>
    </source>
</evidence>
<accession>A0ABT1QYF3</accession>
<reference evidence="7" key="1">
    <citation type="submission" date="2022-07" db="EMBL/GenBank/DDBJ databases">
        <title>Tahibacter sp., a new gammaproteobacterium isolated from the silt sample collected at pig farm.</title>
        <authorList>
            <person name="Chen H."/>
        </authorList>
    </citation>
    <scope>NUCLEOTIDE SEQUENCE</scope>
    <source>
        <strain evidence="7">P2K</strain>
    </source>
</reference>
<dbReference type="PRINTS" id="PR00300">
    <property type="entry name" value="CLPPROTEASEA"/>
</dbReference>
<dbReference type="SMART" id="SM00382">
    <property type="entry name" value="AAA"/>
    <property type="match status" value="2"/>
</dbReference>
<dbReference type="Gene3D" id="1.10.8.60">
    <property type="match status" value="1"/>
</dbReference>
<proteinExistence type="predicted"/>
<keyword evidence="2" id="KW-0067">ATP-binding</keyword>
<dbReference type="SUPFAM" id="SSF52540">
    <property type="entry name" value="P-loop containing nucleoside triphosphate hydrolases"/>
    <property type="match status" value="2"/>
</dbReference>
<evidence type="ECO:0000313" key="8">
    <source>
        <dbReference type="Proteomes" id="UP001165498"/>
    </source>
</evidence>
<dbReference type="InterPro" id="IPR001270">
    <property type="entry name" value="ClpA/B"/>
</dbReference>
<organism evidence="7 8">
    <name type="scientific">Tahibacter harae</name>
    <dbReference type="NCBI Taxonomy" id="2963937"/>
    <lineage>
        <taxon>Bacteria</taxon>
        <taxon>Pseudomonadati</taxon>
        <taxon>Pseudomonadota</taxon>
        <taxon>Gammaproteobacteria</taxon>
        <taxon>Lysobacterales</taxon>
        <taxon>Rhodanobacteraceae</taxon>
        <taxon>Tahibacter</taxon>
    </lineage>
</organism>
<feature type="domain" description="Clp ATPase C-terminal" evidence="6">
    <location>
        <begin position="752"/>
        <end position="844"/>
    </location>
</feature>
<name>A0ABT1QYF3_9GAMM</name>
<feature type="domain" description="AAA+ ATPase" evidence="5">
    <location>
        <begin position="584"/>
        <end position="745"/>
    </location>
</feature>
<keyword evidence="3" id="KW-0143">Chaperone</keyword>
<feature type="compositionally biased region" description="Low complexity" evidence="4">
    <location>
        <begin position="40"/>
        <end position="83"/>
    </location>
</feature>
<dbReference type="InterPro" id="IPR005139">
    <property type="entry name" value="PCRF"/>
</dbReference>
<dbReference type="RefSeq" id="WP_255916495.1">
    <property type="nucleotide sequence ID" value="NZ_JANFQO010000028.1"/>
</dbReference>
<feature type="domain" description="AAA+ ATPase" evidence="5">
    <location>
        <begin position="312"/>
        <end position="578"/>
    </location>
</feature>
<dbReference type="Pfam" id="PF00004">
    <property type="entry name" value="AAA"/>
    <property type="match status" value="1"/>
</dbReference>
<dbReference type="SMART" id="SM01086">
    <property type="entry name" value="ClpB_D2-small"/>
    <property type="match status" value="1"/>
</dbReference>
<evidence type="ECO:0000256" key="1">
    <source>
        <dbReference type="ARBA" id="ARBA00022741"/>
    </source>
</evidence>
<dbReference type="InterPro" id="IPR003593">
    <property type="entry name" value="AAA+_ATPase"/>
</dbReference>
<comment type="caution">
    <text evidence="7">The sequence shown here is derived from an EMBL/GenBank/DDBJ whole genome shotgun (WGS) entry which is preliminary data.</text>
</comment>
<dbReference type="CDD" id="cd19499">
    <property type="entry name" value="RecA-like_ClpB_Hsp104-like"/>
    <property type="match status" value="1"/>
</dbReference>
<protein>
    <submittedName>
        <fullName evidence="7">AAA family ATPase</fullName>
    </submittedName>
</protein>
<evidence type="ECO:0000259" key="5">
    <source>
        <dbReference type="SMART" id="SM00382"/>
    </source>
</evidence>
<dbReference type="Proteomes" id="UP001165498">
    <property type="component" value="Unassembled WGS sequence"/>
</dbReference>
<dbReference type="InterPro" id="IPR027417">
    <property type="entry name" value="P-loop_NTPase"/>
</dbReference>
<evidence type="ECO:0000256" key="3">
    <source>
        <dbReference type="ARBA" id="ARBA00023186"/>
    </source>
</evidence>
<keyword evidence="1" id="KW-0547">Nucleotide-binding</keyword>
<dbReference type="Pfam" id="PF07724">
    <property type="entry name" value="AAA_2"/>
    <property type="match status" value="1"/>
</dbReference>
<evidence type="ECO:0000313" key="7">
    <source>
        <dbReference type="EMBL" id="MCQ4167307.1"/>
    </source>
</evidence>
<dbReference type="InterPro" id="IPR019489">
    <property type="entry name" value="Clp_ATPase_C"/>
</dbReference>
<dbReference type="PANTHER" id="PTHR11638">
    <property type="entry name" value="ATP-DEPENDENT CLP PROTEASE"/>
    <property type="match status" value="1"/>
</dbReference>
<dbReference type="InterPro" id="IPR050130">
    <property type="entry name" value="ClpA_ClpB"/>
</dbReference>
<dbReference type="SUPFAM" id="SSF75620">
    <property type="entry name" value="Release factor"/>
    <property type="match status" value="1"/>
</dbReference>
<dbReference type="Gene3D" id="3.30.70.1660">
    <property type="match status" value="1"/>
</dbReference>
<dbReference type="PANTHER" id="PTHR11638:SF175">
    <property type="entry name" value="ATP-DEPENDENT CLP PROTEASE, ATP-BINDING SUBUNIT CLPC"/>
    <property type="match status" value="1"/>
</dbReference>
<evidence type="ECO:0000256" key="4">
    <source>
        <dbReference type="SAM" id="MobiDB-lite"/>
    </source>
</evidence>
<dbReference type="InterPro" id="IPR003959">
    <property type="entry name" value="ATPase_AAA_core"/>
</dbReference>
<dbReference type="Pfam" id="PF03462">
    <property type="entry name" value="PCRF"/>
    <property type="match status" value="1"/>
</dbReference>
<gene>
    <name evidence="7" type="ORF">NM961_21545</name>
</gene>
<keyword evidence="8" id="KW-1185">Reference proteome</keyword>
<sequence>MGLVFVLGAVVGFLAAWSLLPRAAARRPPPPAATESQTGTAPASSAETAAVAMTETAAVPAPGADPSAAAAEEVAAAGPAPGEARPEATPRERLYVLLRPCVERMESFDHPDELAAMAEFTAAVELLAGSAFSTRERLESVPARNVPLSCAALVALHRAGDVVPLDVVRTVEGLGYFSLHYALGYLAAHPHPASLDGLLPRMNEWWFDHPLTRAALQRYFDALPAQAPLGEGVAGLHPGQLTALQGWLAGSGHARGSELAAQLAQQLRAREDRETLAQVGRLIEATDADGEIAAPGDAEAIQRLLTLLTREPRSSAVLTGPQGSGKSTLIRQCLRQLAAQGWCVLEASPSQVLAGQKYIGELEGRVTAMVRALNRPNALWYVPEAHQLLEKGRSISDSSGILDLLLPHLEKREIRLLGESPLDAWSRVIAQRPRVQNLVTGLNVEALDRAETRDLALAWAAAAAQACGAEVAGAELVNEAMNLAAQQFPERAEPGRSLRLLQESLRAAQQADPPQLPLTRAQILATLARQSGLPLEILDGGAQLDLAQVRGFFTRRVIGQDEAVDALVDRIAMLKAGLTDPHRPLGVFLFAGPTGTGKTELAKALAEYLFGSREKLLRFDMSEYQSEDAYWRLIDEGSGERATSLTGRIRQTPFAVVLLDEFEKSHPRVWDLFLQLFDDGRLTDRQGNTADFRHSLIILTSNVGSTVTRRSGPGFVAAADASARGEAERALFATFRREFLNRLDRIVIFQPLSRTVMRDILHKELELVLARRGFRARDWAVEWEPSAVDFLLERGFTPDLGARPLRRAIDQHLLAPLSRTIVENRVPSGGQFLFVTGAGDALQVRFVDPDAAPEARPAAVSTAGADLRALALDPSADAAARAALQAALAACEQRLQQPDWLELKEQAAQAMQARDFWDSAARQSVLDRLERMDRIENAVRGAHSLTQRVTGGGRGVLDVVRRLAVRLHLIELATTALLADEAEDAQLELLPADRAAADTVAWWEKLAHMYLDWAEQRGMRVRVLERDPRQARLRLQVSGFGAWQSLRDERGLHVLERGEGNPAERLRLRVRVAADGGPGFDAEPEAESRLCRRYQEQPTPLVRDAVRGWRSGRLDKVLGGDFDLMQ</sequence>
<dbReference type="Pfam" id="PF10431">
    <property type="entry name" value="ClpB_D2-small"/>
    <property type="match status" value="1"/>
</dbReference>
<feature type="region of interest" description="Disordered" evidence="4">
    <location>
        <begin position="25"/>
        <end position="88"/>
    </location>
</feature>
<dbReference type="Gene3D" id="3.40.50.300">
    <property type="entry name" value="P-loop containing nucleotide triphosphate hydrolases"/>
    <property type="match status" value="2"/>
</dbReference>
<dbReference type="InterPro" id="IPR045853">
    <property type="entry name" value="Pep_chain_release_fac_I_sf"/>
</dbReference>
<dbReference type="EMBL" id="JANFQO010000028">
    <property type="protein sequence ID" value="MCQ4167307.1"/>
    <property type="molecule type" value="Genomic_DNA"/>
</dbReference>
<evidence type="ECO:0000256" key="2">
    <source>
        <dbReference type="ARBA" id="ARBA00022840"/>
    </source>
</evidence>